<dbReference type="EMBL" id="CP073767">
    <property type="protein sequence ID" value="UWZ58910.1"/>
    <property type="molecule type" value="Genomic_DNA"/>
</dbReference>
<keyword evidence="3" id="KW-1185">Reference proteome</keyword>
<dbReference type="InterPro" id="IPR036086">
    <property type="entry name" value="ParB/Sulfiredoxin_sf"/>
</dbReference>
<organism evidence="2 3">
    <name type="scientific">Dactylosporangium aurantiacum</name>
    <dbReference type="NCBI Taxonomy" id="35754"/>
    <lineage>
        <taxon>Bacteria</taxon>
        <taxon>Bacillati</taxon>
        <taxon>Actinomycetota</taxon>
        <taxon>Actinomycetes</taxon>
        <taxon>Micromonosporales</taxon>
        <taxon>Micromonosporaceae</taxon>
        <taxon>Dactylosporangium</taxon>
    </lineage>
</organism>
<dbReference type="RefSeq" id="WP_052387439.1">
    <property type="nucleotide sequence ID" value="NZ_CP073767.1"/>
</dbReference>
<feature type="domain" description="ParB-like N-terminal" evidence="1">
    <location>
        <begin position="22"/>
        <end position="106"/>
    </location>
</feature>
<dbReference type="InterPro" id="IPR003115">
    <property type="entry name" value="ParB_N"/>
</dbReference>
<dbReference type="KEGG" id="daur:Daura_23720"/>
<proteinExistence type="predicted"/>
<evidence type="ECO:0000313" key="3">
    <source>
        <dbReference type="Proteomes" id="UP001058003"/>
    </source>
</evidence>
<dbReference type="Gene3D" id="3.90.1530.10">
    <property type="entry name" value="Conserved hypothetical protein from pyrococcus furiosus pfu- 392566-001, ParB domain"/>
    <property type="match status" value="1"/>
</dbReference>
<gene>
    <name evidence="2" type="ORF">Daura_23720</name>
</gene>
<accession>A0A9Q9IS31</accession>
<dbReference type="AlphaFoldDB" id="A0A9Q9IS31"/>
<protein>
    <submittedName>
        <fullName evidence="2">ParB N-terminal domain-containing protein</fullName>
    </submittedName>
</protein>
<reference evidence="2" key="1">
    <citation type="submission" date="2021-04" db="EMBL/GenBank/DDBJ databases">
        <title>Dactylosporangium aurantiacum NRRL B-8018 full assembly.</title>
        <authorList>
            <person name="Hartkoorn R.C."/>
            <person name="Beaudoing E."/>
            <person name="Hot D."/>
        </authorList>
    </citation>
    <scope>NUCLEOTIDE SEQUENCE</scope>
    <source>
        <strain evidence="2">NRRL B-8018</strain>
    </source>
</reference>
<dbReference type="Pfam" id="PF02195">
    <property type="entry name" value="ParB_N"/>
    <property type="match status" value="1"/>
</dbReference>
<evidence type="ECO:0000313" key="2">
    <source>
        <dbReference type="EMBL" id="UWZ58910.1"/>
    </source>
</evidence>
<name>A0A9Q9IS31_9ACTN</name>
<evidence type="ECO:0000259" key="1">
    <source>
        <dbReference type="SMART" id="SM00470"/>
    </source>
</evidence>
<dbReference type="Proteomes" id="UP001058003">
    <property type="component" value="Chromosome"/>
</dbReference>
<dbReference type="SUPFAM" id="SSF110849">
    <property type="entry name" value="ParB/Sulfiredoxin"/>
    <property type="match status" value="1"/>
</dbReference>
<dbReference type="SMART" id="SM00470">
    <property type="entry name" value="ParB"/>
    <property type="match status" value="1"/>
</dbReference>
<sequence length="316" mass="34116">MALDSARADTGHHRNASSRPVVRLPLDELAGPVCPRSAGVDEAHARLLAESVEALPPIVVQAGTLRIIDGMHRVRAAVLTGRSDIAAVLSDESDDDAYLSAVAANIAHGLPLTLADRRAAAARVVAMHPEWSDRRVAKAVGLSGKTVGVLRRAADGPVADVRVGTDGRVRPIDAERGRQIALELLSSRPEASLREVASAAGVSPSTVRGVRDRIRRGETADARPVRDNVRPIKPRAADDIDCGRLLHNLSHDPSLRYTEVGRTLLRWLHNQPATVTVVEELPPHCLPIIAQLTRKYASRWADFAEQAERRARVEPA</sequence>